<name>A0A367FXP7_9FIRM</name>
<accession>A0A367FXP7</accession>
<evidence type="ECO:0000313" key="2">
    <source>
        <dbReference type="Proteomes" id="UP000253208"/>
    </source>
</evidence>
<evidence type="ECO:0000313" key="1">
    <source>
        <dbReference type="EMBL" id="RCH43230.1"/>
    </source>
</evidence>
<proteinExistence type="predicted"/>
<protein>
    <submittedName>
        <fullName evidence="1">Phage tail protein</fullName>
    </submittedName>
</protein>
<sequence>MGYKIPTVLNNFNSYGAGHKYVGVSNEVTLPNFEYMTETIDGAGIAGEIEEAIEGAFGSLETETSFGNISREYFDFITQTGQITYRGSMQVLNTATQTNDFESIVVTTKGKVKAFDLGSLKKGGKGEPKVTREVTYCKITIAGSTVLELDKYNMIWKLNGVDRLQKVRSQI</sequence>
<dbReference type="EMBL" id="PSQG01000015">
    <property type="protein sequence ID" value="RCH43230.1"/>
    <property type="molecule type" value="Genomic_DNA"/>
</dbReference>
<dbReference type="RefSeq" id="WP_114002353.1">
    <property type="nucleotide sequence ID" value="NZ_PSQG01000015.1"/>
</dbReference>
<reference evidence="1 2" key="1">
    <citation type="submission" date="2018-02" db="EMBL/GenBank/DDBJ databases">
        <title>Complete genome sequencing of Faecalibacterium prausnitzii strains isolated from the human gut.</title>
        <authorList>
            <person name="Fitzgerald B.C."/>
            <person name="Shkoporov A.N."/>
            <person name="Ross P.R."/>
            <person name="Hill C."/>
        </authorList>
    </citation>
    <scope>NUCLEOTIDE SEQUENCE [LARGE SCALE GENOMIC DNA]</scope>
    <source>
        <strain evidence="1 2">APC942/31-1</strain>
    </source>
</reference>
<dbReference type="Pfam" id="PF04985">
    <property type="entry name" value="Phage_tube"/>
    <property type="match status" value="1"/>
</dbReference>
<dbReference type="InterPro" id="IPR006498">
    <property type="entry name" value="Tail_tube"/>
</dbReference>
<comment type="caution">
    <text evidence="1">The sequence shown here is derived from an EMBL/GenBank/DDBJ whole genome shotgun (WGS) entry which is preliminary data.</text>
</comment>
<organism evidence="1 2">
    <name type="scientific">Blautia obeum</name>
    <dbReference type="NCBI Taxonomy" id="40520"/>
    <lineage>
        <taxon>Bacteria</taxon>
        <taxon>Bacillati</taxon>
        <taxon>Bacillota</taxon>
        <taxon>Clostridia</taxon>
        <taxon>Lachnospirales</taxon>
        <taxon>Lachnospiraceae</taxon>
        <taxon>Blautia</taxon>
    </lineage>
</organism>
<dbReference type="Proteomes" id="UP000253208">
    <property type="component" value="Unassembled WGS sequence"/>
</dbReference>
<dbReference type="AlphaFoldDB" id="A0A367FXP7"/>
<gene>
    <name evidence="1" type="ORF">C4886_11120</name>
</gene>